<dbReference type="AlphaFoldDB" id="A0A1A5JYT6"/>
<feature type="chain" id="PRO_5009827387" evidence="1">
    <location>
        <begin position="24"/>
        <end position="157"/>
    </location>
</feature>
<feature type="signal peptide" evidence="1">
    <location>
        <begin position="1"/>
        <end position="23"/>
    </location>
</feature>
<dbReference type="PROSITE" id="PS51257">
    <property type="entry name" value="PROKAR_LIPOPROTEIN"/>
    <property type="match status" value="1"/>
</dbReference>
<dbReference type="OrthoDB" id="8445347at2"/>
<dbReference type="Proteomes" id="UP000093748">
    <property type="component" value="Unassembled WGS sequence"/>
</dbReference>
<protein>
    <submittedName>
        <fullName evidence="2">Uncharacterized protein</fullName>
    </submittedName>
</protein>
<reference evidence="3" key="1">
    <citation type="submission" date="2016-06" db="EMBL/GenBank/DDBJ databases">
        <title>NZP2037 Pacbio-Illumina hybrid assembly.</title>
        <authorList>
            <person name="Ramsay J.P."/>
        </authorList>
    </citation>
    <scope>NUCLEOTIDE SEQUENCE [LARGE SCALE GENOMIC DNA]</scope>
    <source>
        <strain evidence="3">R7ANS::ICEMlSym2042</strain>
    </source>
</reference>
<organism evidence="2 3">
    <name type="scientific">Rhizobium loti</name>
    <name type="common">Mesorhizobium loti</name>
    <dbReference type="NCBI Taxonomy" id="381"/>
    <lineage>
        <taxon>Bacteria</taxon>
        <taxon>Pseudomonadati</taxon>
        <taxon>Pseudomonadota</taxon>
        <taxon>Alphaproteobacteria</taxon>
        <taxon>Hyphomicrobiales</taxon>
        <taxon>Phyllobacteriaceae</taxon>
        <taxon>Mesorhizobium</taxon>
    </lineage>
</organism>
<dbReference type="GeneID" id="66683798"/>
<evidence type="ECO:0000256" key="1">
    <source>
        <dbReference type="SAM" id="SignalP"/>
    </source>
</evidence>
<proteinExistence type="predicted"/>
<keyword evidence="1" id="KW-0732">Signal</keyword>
<name>A0A1A5JYT6_RHILI</name>
<accession>A0A1A5JYT6</accession>
<dbReference type="InterPro" id="IPR011990">
    <property type="entry name" value="TPR-like_helical_dom_sf"/>
</dbReference>
<comment type="caution">
    <text evidence="2">The sequence shown here is derived from an EMBL/GenBank/DDBJ whole genome shotgun (WGS) entry which is preliminary data.</text>
</comment>
<dbReference type="SUPFAM" id="SSF48452">
    <property type="entry name" value="TPR-like"/>
    <property type="match status" value="1"/>
</dbReference>
<dbReference type="Gene3D" id="1.25.40.10">
    <property type="entry name" value="Tetratricopeptide repeat domain"/>
    <property type="match status" value="1"/>
</dbReference>
<gene>
    <name evidence="2" type="ORF">BAE39_29765</name>
</gene>
<dbReference type="EMBL" id="LZTJ01000006">
    <property type="protein sequence ID" value="OBP78611.1"/>
    <property type="molecule type" value="Genomic_DNA"/>
</dbReference>
<sequence length="157" mass="16996">MRQTQFAAAAMMAAVLMITGCTTNNNVDTTKTTAIQPKAKDVDTSDLAQGKAQFRDANYGLAEQHFRKAVELKADNAEAWMGLAASYDELGRFDFADRAYGQLLKVAGRKPQIVNNMGYSQLLRGNKKKARALLLEAKAGMADPTVVNANLALLNKG</sequence>
<evidence type="ECO:0000313" key="3">
    <source>
        <dbReference type="Proteomes" id="UP000093748"/>
    </source>
</evidence>
<evidence type="ECO:0000313" key="2">
    <source>
        <dbReference type="EMBL" id="OBP78611.1"/>
    </source>
</evidence>
<dbReference type="RefSeq" id="WP_010909733.1">
    <property type="nucleotide sequence ID" value="NZ_LZTH01000047.1"/>
</dbReference>